<proteinExistence type="predicted"/>
<reference evidence="2" key="1">
    <citation type="journal article" date="2019" name="Int. J. Syst. Evol. Microbiol.">
        <title>The Global Catalogue of Microorganisms (GCM) 10K type strain sequencing project: providing services to taxonomists for standard genome sequencing and annotation.</title>
        <authorList>
            <consortium name="The Broad Institute Genomics Platform"/>
            <consortium name="The Broad Institute Genome Sequencing Center for Infectious Disease"/>
            <person name="Wu L."/>
            <person name="Ma J."/>
        </authorList>
    </citation>
    <scope>NUCLEOTIDE SEQUENCE [LARGE SCALE GENOMIC DNA]</scope>
    <source>
        <strain evidence="2">JCM 17551</strain>
    </source>
</reference>
<evidence type="ECO:0000313" key="1">
    <source>
        <dbReference type="EMBL" id="GAA3936666.1"/>
    </source>
</evidence>
<comment type="caution">
    <text evidence="1">The sequence shown here is derived from an EMBL/GenBank/DDBJ whole genome shotgun (WGS) entry which is preliminary data.</text>
</comment>
<dbReference type="EMBL" id="BAABBN010000012">
    <property type="protein sequence ID" value="GAA3936666.1"/>
    <property type="molecule type" value="Genomic_DNA"/>
</dbReference>
<gene>
    <name evidence="1" type="ORF">GCM10022277_36320</name>
</gene>
<sequence length="62" mass="7141">MFNPEFNLHPVKYEISNCPEYNGLYHGKGIYLPAKSPDDKPQWLLRSSSADWINSSLLTLED</sequence>
<protein>
    <submittedName>
        <fullName evidence="1">Uncharacterized protein</fullName>
    </submittedName>
</protein>
<evidence type="ECO:0000313" key="2">
    <source>
        <dbReference type="Proteomes" id="UP001501565"/>
    </source>
</evidence>
<name>A0ABP7N683_9GAMM</name>
<accession>A0ABP7N683</accession>
<organism evidence="1 2">
    <name type="scientific">Litoribacillus peritrichatus</name>
    <dbReference type="NCBI Taxonomy" id="718191"/>
    <lineage>
        <taxon>Bacteria</taxon>
        <taxon>Pseudomonadati</taxon>
        <taxon>Pseudomonadota</taxon>
        <taxon>Gammaproteobacteria</taxon>
        <taxon>Oceanospirillales</taxon>
        <taxon>Oceanospirillaceae</taxon>
        <taxon>Litoribacillus</taxon>
    </lineage>
</organism>
<keyword evidence="2" id="KW-1185">Reference proteome</keyword>
<dbReference type="Proteomes" id="UP001501565">
    <property type="component" value="Unassembled WGS sequence"/>
</dbReference>